<reference evidence="2 3" key="1">
    <citation type="submission" date="2024-01" db="EMBL/GenBank/DDBJ databases">
        <title>The genomes of 5 underutilized Papilionoideae crops provide insights into root nodulation and disease resistanc.</title>
        <authorList>
            <person name="Yuan L."/>
        </authorList>
    </citation>
    <scope>NUCLEOTIDE SEQUENCE [LARGE SCALE GENOMIC DNA]</scope>
    <source>
        <strain evidence="2">ZHUSHIDOU_FW_LH</strain>
        <tissue evidence="2">Leaf</tissue>
    </source>
</reference>
<proteinExistence type="predicted"/>
<comment type="caution">
    <text evidence="2">The sequence shown here is derived from an EMBL/GenBank/DDBJ whole genome shotgun (WGS) entry which is preliminary data.</text>
</comment>
<dbReference type="Proteomes" id="UP001372338">
    <property type="component" value="Unassembled WGS sequence"/>
</dbReference>
<organism evidence="2 3">
    <name type="scientific">Crotalaria pallida</name>
    <name type="common">Smooth rattlebox</name>
    <name type="synonym">Crotalaria striata</name>
    <dbReference type="NCBI Taxonomy" id="3830"/>
    <lineage>
        <taxon>Eukaryota</taxon>
        <taxon>Viridiplantae</taxon>
        <taxon>Streptophyta</taxon>
        <taxon>Embryophyta</taxon>
        <taxon>Tracheophyta</taxon>
        <taxon>Spermatophyta</taxon>
        <taxon>Magnoliopsida</taxon>
        <taxon>eudicotyledons</taxon>
        <taxon>Gunneridae</taxon>
        <taxon>Pentapetalae</taxon>
        <taxon>rosids</taxon>
        <taxon>fabids</taxon>
        <taxon>Fabales</taxon>
        <taxon>Fabaceae</taxon>
        <taxon>Papilionoideae</taxon>
        <taxon>50 kb inversion clade</taxon>
        <taxon>genistoids sensu lato</taxon>
        <taxon>core genistoids</taxon>
        <taxon>Crotalarieae</taxon>
        <taxon>Crotalaria</taxon>
    </lineage>
</organism>
<evidence type="ECO:0000256" key="1">
    <source>
        <dbReference type="SAM" id="MobiDB-lite"/>
    </source>
</evidence>
<feature type="region of interest" description="Disordered" evidence="1">
    <location>
        <begin position="128"/>
        <end position="229"/>
    </location>
</feature>
<dbReference type="EMBL" id="JAYWIO010000005">
    <property type="protein sequence ID" value="KAK7259165.1"/>
    <property type="molecule type" value="Genomic_DNA"/>
</dbReference>
<name>A0AAN9I0H1_CROPI</name>
<sequence length="229" mass="25868">METLAEQTLGEKCDKPSSEEDDQKNRSNKKIKPNEEQAGNEIEMVDHHVQGADNLTHPASPKSYCEVAMSMERCNVGDTCPKAMVAKPDSAMRVAFPLPEKSAQPVDENSAGILVSFGLDKDGDKIRQELTSRSSAGGEYGPWMLVQRPQHRNLRNRRDEKDPKSKGKESNRFHVLEQELHETMEATNETRDQRVMKHEHQVRKSHKQQKGPNSGLVKPKPKQTHPQKS</sequence>
<feature type="compositionally biased region" description="Basic and acidic residues" evidence="1">
    <location>
        <begin position="156"/>
        <end position="199"/>
    </location>
</feature>
<evidence type="ECO:0000313" key="3">
    <source>
        <dbReference type="Proteomes" id="UP001372338"/>
    </source>
</evidence>
<evidence type="ECO:0000313" key="2">
    <source>
        <dbReference type="EMBL" id="KAK7259165.1"/>
    </source>
</evidence>
<protein>
    <submittedName>
        <fullName evidence="2">Uncharacterized protein</fullName>
    </submittedName>
</protein>
<feature type="region of interest" description="Disordered" evidence="1">
    <location>
        <begin position="1"/>
        <end position="56"/>
    </location>
</feature>
<feature type="compositionally biased region" description="Basic residues" evidence="1">
    <location>
        <begin position="219"/>
        <end position="229"/>
    </location>
</feature>
<feature type="compositionally biased region" description="Basic and acidic residues" evidence="1">
    <location>
        <begin position="9"/>
        <end position="18"/>
    </location>
</feature>
<gene>
    <name evidence="2" type="ORF">RIF29_24765</name>
</gene>
<keyword evidence="3" id="KW-1185">Reference proteome</keyword>
<dbReference type="AlphaFoldDB" id="A0AAN9I0H1"/>
<accession>A0AAN9I0H1</accession>
<feature type="compositionally biased region" description="Basic residues" evidence="1">
    <location>
        <begin position="200"/>
        <end position="209"/>
    </location>
</feature>